<feature type="transmembrane region" description="Helical" evidence="5">
    <location>
        <begin position="91"/>
        <end position="111"/>
    </location>
</feature>
<dbReference type="InterPro" id="IPR013130">
    <property type="entry name" value="Fe3_Rdtase_TM_dom"/>
</dbReference>
<keyword evidence="3 5" id="KW-1133">Transmembrane helix</keyword>
<evidence type="ECO:0000256" key="3">
    <source>
        <dbReference type="ARBA" id="ARBA00022989"/>
    </source>
</evidence>
<evidence type="ECO:0000256" key="4">
    <source>
        <dbReference type="ARBA" id="ARBA00023136"/>
    </source>
</evidence>
<protein>
    <submittedName>
        <fullName evidence="7">Putative ferric reductase</fullName>
    </submittedName>
</protein>
<evidence type="ECO:0000256" key="5">
    <source>
        <dbReference type="SAM" id="Phobius"/>
    </source>
</evidence>
<sequence length="187" mass="20617">MNETLWYVSRATGALSIVLMTVVMILGLVLSGARQRAGERTTVIQGVHRSLALGMLTFLVLHIATAVAETYVHIDLISALVPFTSPYRRFLVGLGTLSVDVLAAVMATSLLRHRISQRVWRVVHRSTFATWPLTLWHGIAMGTSNEPLLRGTTIACAVAGGIVVIWRIAGSHHDSARRREVLRQEWT</sequence>
<evidence type="ECO:0000313" key="8">
    <source>
        <dbReference type="Proteomes" id="UP000571817"/>
    </source>
</evidence>
<dbReference type="AlphaFoldDB" id="A0A853DFV7"/>
<dbReference type="RefSeq" id="WP_179483453.1">
    <property type="nucleotide sequence ID" value="NZ_JACCFW010000001.1"/>
</dbReference>
<reference evidence="7 8" key="1">
    <citation type="submission" date="2020-07" db="EMBL/GenBank/DDBJ databases">
        <title>Sequencing the genomes of 1000 actinobacteria strains.</title>
        <authorList>
            <person name="Klenk H.-P."/>
        </authorList>
    </citation>
    <scope>NUCLEOTIDE SEQUENCE [LARGE SCALE GENOMIC DNA]</scope>
    <source>
        <strain evidence="7 8">DSM 29531</strain>
    </source>
</reference>
<organism evidence="7 8">
    <name type="scientific">Allobranchiibius huperziae</name>
    <dbReference type="NCBI Taxonomy" id="1874116"/>
    <lineage>
        <taxon>Bacteria</taxon>
        <taxon>Bacillati</taxon>
        <taxon>Actinomycetota</taxon>
        <taxon>Actinomycetes</taxon>
        <taxon>Micrococcales</taxon>
        <taxon>Dermacoccaceae</taxon>
        <taxon>Allobranchiibius</taxon>
    </lineage>
</organism>
<dbReference type="EMBL" id="JACCFW010000001">
    <property type="protein sequence ID" value="NYJ76392.1"/>
    <property type="molecule type" value="Genomic_DNA"/>
</dbReference>
<feature type="transmembrane region" description="Helical" evidence="5">
    <location>
        <begin position="51"/>
        <end position="71"/>
    </location>
</feature>
<evidence type="ECO:0000256" key="1">
    <source>
        <dbReference type="ARBA" id="ARBA00004141"/>
    </source>
</evidence>
<evidence type="ECO:0000313" key="7">
    <source>
        <dbReference type="EMBL" id="NYJ76392.1"/>
    </source>
</evidence>
<accession>A0A853DFV7</accession>
<comment type="caution">
    <text evidence="7">The sequence shown here is derived from an EMBL/GenBank/DDBJ whole genome shotgun (WGS) entry which is preliminary data.</text>
</comment>
<proteinExistence type="predicted"/>
<feature type="transmembrane region" description="Helical" evidence="5">
    <location>
        <begin position="6"/>
        <end position="30"/>
    </location>
</feature>
<gene>
    <name evidence="7" type="ORF">HNR15_003355</name>
</gene>
<evidence type="ECO:0000259" key="6">
    <source>
        <dbReference type="Pfam" id="PF01794"/>
    </source>
</evidence>
<dbReference type="GO" id="GO:0016020">
    <property type="term" value="C:membrane"/>
    <property type="evidence" value="ECO:0007669"/>
    <property type="project" value="UniProtKB-SubCell"/>
</dbReference>
<dbReference type="Proteomes" id="UP000571817">
    <property type="component" value="Unassembled WGS sequence"/>
</dbReference>
<comment type="subcellular location">
    <subcellularLocation>
        <location evidence="1">Membrane</location>
        <topology evidence="1">Multi-pass membrane protein</topology>
    </subcellularLocation>
</comment>
<keyword evidence="8" id="KW-1185">Reference proteome</keyword>
<evidence type="ECO:0000256" key="2">
    <source>
        <dbReference type="ARBA" id="ARBA00022692"/>
    </source>
</evidence>
<name>A0A853DFV7_9MICO</name>
<feature type="domain" description="Ferric oxidoreductase" evidence="6">
    <location>
        <begin position="12"/>
        <end position="131"/>
    </location>
</feature>
<keyword evidence="2 5" id="KW-0812">Transmembrane</keyword>
<keyword evidence="4 5" id="KW-0472">Membrane</keyword>
<dbReference type="Pfam" id="PF01794">
    <property type="entry name" value="Ferric_reduct"/>
    <property type="match status" value="1"/>
</dbReference>
<feature type="transmembrane region" description="Helical" evidence="5">
    <location>
        <begin position="148"/>
        <end position="169"/>
    </location>
</feature>